<dbReference type="EMBL" id="JBHSDJ010000011">
    <property type="protein sequence ID" value="MFC4246113.1"/>
    <property type="molecule type" value="Genomic_DNA"/>
</dbReference>
<name>A0ABD5NVK5_9EURY</name>
<gene>
    <name evidence="2" type="ORF">ACFOZ7_03765</name>
</gene>
<comment type="caution">
    <text evidence="2">The sequence shown here is derived from an EMBL/GenBank/DDBJ whole genome shotgun (WGS) entry which is preliminary data.</text>
</comment>
<dbReference type="InterPro" id="IPR050536">
    <property type="entry name" value="DtxR_MntR_Metal-Reg"/>
</dbReference>
<evidence type="ECO:0000259" key="1">
    <source>
        <dbReference type="Pfam" id="PF01325"/>
    </source>
</evidence>
<dbReference type="Proteomes" id="UP001595821">
    <property type="component" value="Unassembled WGS sequence"/>
</dbReference>
<dbReference type="Gene3D" id="1.10.10.10">
    <property type="entry name" value="Winged helix-like DNA-binding domain superfamily/Winged helix DNA-binding domain"/>
    <property type="match status" value="1"/>
</dbReference>
<dbReference type="InterPro" id="IPR022687">
    <property type="entry name" value="HTH_DTXR"/>
</dbReference>
<evidence type="ECO:0000313" key="3">
    <source>
        <dbReference type="Proteomes" id="UP001595821"/>
    </source>
</evidence>
<feature type="domain" description="HTH dtxR-type" evidence="1">
    <location>
        <begin position="18"/>
        <end position="70"/>
    </location>
</feature>
<dbReference type="Pfam" id="PF01325">
    <property type="entry name" value="Fe_dep_repress"/>
    <property type="match status" value="1"/>
</dbReference>
<organism evidence="2 3">
    <name type="scientific">Natribaculum luteum</name>
    <dbReference type="NCBI Taxonomy" id="1586232"/>
    <lineage>
        <taxon>Archaea</taxon>
        <taxon>Methanobacteriati</taxon>
        <taxon>Methanobacteriota</taxon>
        <taxon>Stenosarchaea group</taxon>
        <taxon>Halobacteria</taxon>
        <taxon>Halobacteriales</taxon>
        <taxon>Natrialbaceae</taxon>
        <taxon>Natribaculum</taxon>
    </lineage>
</organism>
<protein>
    <submittedName>
        <fullName evidence="2">Metal-dependent transcriptional regulator</fullName>
    </submittedName>
</protein>
<evidence type="ECO:0000313" key="2">
    <source>
        <dbReference type="EMBL" id="MFC4246113.1"/>
    </source>
</evidence>
<dbReference type="PANTHER" id="PTHR33238">
    <property type="entry name" value="IRON (METAL) DEPENDENT REPRESSOR, DTXR FAMILY"/>
    <property type="match status" value="1"/>
</dbReference>
<dbReference type="InterPro" id="IPR036390">
    <property type="entry name" value="WH_DNA-bd_sf"/>
</dbReference>
<sequence>MATTSDDERTLSLSEGRYLCGLLTLTLADDPPIGNSELADFLEVSAASVTEMFDSFEKRGLVTYQPYHGAELTAYGERVAREFRWRRCAVVVG</sequence>
<dbReference type="SUPFAM" id="SSF46785">
    <property type="entry name" value="Winged helix' DNA-binding domain"/>
    <property type="match status" value="1"/>
</dbReference>
<dbReference type="GeneID" id="71853647"/>
<accession>A0ABD5NVK5</accession>
<dbReference type="PANTHER" id="PTHR33238:SF7">
    <property type="entry name" value="IRON-DEPENDENT TRANSCRIPTIONAL REGULATOR"/>
    <property type="match status" value="1"/>
</dbReference>
<proteinExistence type="predicted"/>
<dbReference type="RefSeq" id="WP_246974018.1">
    <property type="nucleotide sequence ID" value="NZ_CP095397.1"/>
</dbReference>
<reference evidence="2 3" key="1">
    <citation type="journal article" date="2014" name="Int. J. Syst. Evol. Microbiol.">
        <title>Complete genome sequence of Corynebacterium casei LMG S-19264T (=DSM 44701T), isolated from a smear-ripened cheese.</title>
        <authorList>
            <consortium name="US DOE Joint Genome Institute (JGI-PGF)"/>
            <person name="Walter F."/>
            <person name="Albersmeier A."/>
            <person name="Kalinowski J."/>
            <person name="Ruckert C."/>
        </authorList>
    </citation>
    <scope>NUCLEOTIDE SEQUENCE [LARGE SCALE GENOMIC DNA]</scope>
    <source>
        <strain evidence="2 3">IBRC-M 10912</strain>
    </source>
</reference>
<dbReference type="AlphaFoldDB" id="A0ABD5NVK5"/>
<dbReference type="InterPro" id="IPR036388">
    <property type="entry name" value="WH-like_DNA-bd_sf"/>
</dbReference>